<dbReference type="InterPro" id="IPR033771">
    <property type="entry name" value="Rrp44_CSD1"/>
</dbReference>
<dbReference type="FunFam" id="2.40.50.700:FF:000003">
    <property type="entry name" value="DIS3-like exonuclease 2"/>
    <property type="match status" value="1"/>
</dbReference>
<comment type="similarity">
    <text evidence="2">Belongs to the RNR ribonuclease family.</text>
</comment>
<dbReference type="GO" id="GO:0000932">
    <property type="term" value="C:P-body"/>
    <property type="evidence" value="ECO:0007669"/>
    <property type="project" value="TreeGrafter"/>
</dbReference>
<feature type="region of interest" description="Disordered" evidence="10">
    <location>
        <begin position="979"/>
        <end position="1034"/>
    </location>
</feature>
<keyword evidence="6" id="KW-0378">Hydrolase</keyword>
<dbReference type="PANTHER" id="PTHR23355:SF9">
    <property type="entry name" value="DIS3-LIKE EXONUCLEASE 2"/>
    <property type="match status" value="1"/>
</dbReference>
<dbReference type="GO" id="GO:0000175">
    <property type="term" value="F:3'-5'-RNA exonuclease activity"/>
    <property type="evidence" value="ECO:0007669"/>
    <property type="project" value="TreeGrafter"/>
</dbReference>
<feature type="compositionally biased region" description="Polar residues" evidence="10">
    <location>
        <begin position="1364"/>
        <end position="1382"/>
    </location>
</feature>
<feature type="region of interest" description="Disordered" evidence="10">
    <location>
        <begin position="240"/>
        <end position="315"/>
    </location>
</feature>
<evidence type="ECO:0000256" key="1">
    <source>
        <dbReference type="ARBA" id="ARBA00004496"/>
    </source>
</evidence>
<feature type="compositionally biased region" description="Basic and acidic residues" evidence="10">
    <location>
        <begin position="291"/>
        <end position="305"/>
    </location>
</feature>
<feature type="region of interest" description="Disordered" evidence="10">
    <location>
        <begin position="1"/>
        <end position="103"/>
    </location>
</feature>
<evidence type="ECO:0000256" key="8">
    <source>
        <dbReference type="ARBA" id="ARBA00022842"/>
    </source>
</evidence>
<dbReference type="InterPro" id="IPR041505">
    <property type="entry name" value="Dis3_CSD2"/>
</dbReference>
<proteinExistence type="inferred from homology"/>
<dbReference type="InterPro" id="IPR001900">
    <property type="entry name" value="RNase_II/R"/>
</dbReference>
<feature type="compositionally biased region" description="Low complexity" evidence="10">
    <location>
        <begin position="996"/>
        <end position="1010"/>
    </location>
</feature>
<dbReference type="Pfam" id="PF17849">
    <property type="entry name" value="OB_Dis3"/>
    <property type="match status" value="1"/>
</dbReference>
<dbReference type="InterPro" id="IPR041093">
    <property type="entry name" value="Dis3l2-like_C"/>
</dbReference>
<feature type="region of interest" description="Disordered" evidence="10">
    <location>
        <begin position="551"/>
        <end position="688"/>
    </location>
</feature>
<keyword evidence="5" id="KW-0479">Metal-binding</keyword>
<evidence type="ECO:0000313" key="12">
    <source>
        <dbReference type="Proteomes" id="UP000694843"/>
    </source>
</evidence>
<dbReference type="GO" id="GO:0006402">
    <property type="term" value="P:mRNA catabolic process"/>
    <property type="evidence" value="ECO:0007669"/>
    <property type="project" value="TreeGrafter"/>
</dbReference>
<keyword evidence="9" id="KW-0694">RNA-binding</keyword>
<feature type="compositionally biased region" description="Low complexity" evidence="10">
    <location>
        <begin position="240"/>
        <end position="249"/>
    </location>
</feature>
<feature type="compositionally biased region" description="Polar residues" evidence="10">
    <location>
        <begin position="707"/>
        <end position="723"/>
    </location>
</feature>
<dbReference type="GO" id="GO:0046872">
    <property type="term" value="F:metal ion binding"/>
    <property type="evidence" value="ECO:0007669"/>
    <property type="project" value="UniProtKB-KW"/>
</dbReference>
<feature type="compositionally biased region" description="Low complexity" evidence="10">
    <location>
        <begin position="458"/>
        <end position="470"/>
    </location>
</feature>
<keyword evidence="12" id="KW-1185">Reference proteome</keyword>
<feature type="region of interest" description="Disordered" evidence="10">
    <location>
        <begin position="1261"/>
        <end position="1294"/>
    </location>
</feature>
<accession>A0A8B7NRW8</accession>
<evidence type="ECO:0000256" key="4">
    <source>
        <dbReference type="ARBA" id="ARBA00022722"/>
    </source>
</evidence>
<dbReference type="SMART" id="SM00955">
    <property type="entry name" value="RNB"/>
    <property type="match status" value="1"/>
</dbReference>
<feature type="compositionally biased region" description="Basic residues" evidence="10">
    <location>
        <begin position="1012"/>
        <end position="1025"/>
    </location>
</feature>
<reference evidence="13" key="1">
    <citation type="submission" date="2025-08" db="UniProtKB">
        <authorList>
            <consortium name="RefSeq"/>
        </authorList>
    </citation>
    <scope>IDENTIFICATION</scope>
    <source>
        <tissue evidence="13">Whole organism</tissue>
    </source>
</reference>
<sequence length="2039" mass="221589">MFKRVRKLSGFQAKNEDEKEKEGKSGRKKSPKVVDMQPLPRQESGGSSSVIKPLHHDSDEPENISKATRRKDSSKCALTISDDLTRDRRELLPSTTLSVADPGDGFCGDVDMAHTEHQVPGRNGASNNDTILPGERHVEFGSIIAIQAPNSRRKTSSSGKSSPKLHGSPSRSRSPKSKSCGQLRVAQSLDEGTSKVSHVHKGIMKYDSAHGKLAKNVPDQPSIGGVPASVVSPTSTSIIITQPSSSSPSPTNPNKGIKVNQTNDNINNLSVSGSNSSPQTSMAEATNTATEESKADQITDGESVRPKVGSPKKLSFIAPPDVVESLGAHRVSLQDSNLKSGWSQSHPSLHTSALRSPSFSLYSPYASRTFIPPVHGAKKRGAGGSAVTIRKHHSLSSVPQGSSTPLAVHKKFSMPASHSTLSVATKTSGRGAVKTMLVRKCHSFSSSYHSPLTCPVRRSSMSLSRSGNRSHPVSPKRKPSSVYLAVSSCVCCRIRSQEGSGLTIRIPRPLNDRGTSPPRAVSSCSPPAVPRYAQLTTSRYAYMAPLTMPGSAAPVPKSKSLSTSMDKLPYGFHHHMSPSSRGSTPSSGRSSSTAPPSAATSRPPSRRSPSAASALAATHPTAPSCRDKSRSPCGSEVSLNSGVSSSTSVKSLPSVRSNSSASGGRSSVSAARPSPTKASQHQSPTNNAVETVHGSLACRGKVSCGSKVSTAENTSHGRNSNRCSPVYRGANSANNGTKINASKTNGCSKPSIVATHRKNAVVTRPVGIADGCVKAEPSDSVGLSGGEAGSNEFHSPASMPHEPSSSPPTAAPSLPGTNTTPKRRSASCTTAEVSYSPSPTARKMTTMCDANKGQQQSAGVAKKGLPVFNSYMSLFQVQEKLKKGEVIEGVLRINPKNYEDAYISAPGGGTDIYIGGVRDRNAALHGDVVAVELLPSDQWKVLYDQLDYFLDTDETLKSLVYASHDPFAVMDQFVAPGCSASPPAKSTQDETKSADNNETNAAEETASESAVQKKKKKRRGKKKMKQEKPGEDDDMAAAAADVVAALLIDPPPQNVQDELYLLSDGTNKDVNNAASSAVVKSKSNKKKKTTIVVPPDMLSECSDVTDDESCCSDNLDLDTAVEDRSFYNAQRTAINKAIKVANCELGVADRDISGLKPANIVEVQDDGIKVKTEPEIPESIKLEEVPGMKEDAFIKCVQDEDGRLANDNKKRQSTVERLFGDKVKSKTGVKERSLKEDVQEDNVGNVKALISEMSISEIVDAGKTEESESGAKTSALDGTETSDMDSRDSNKPCGFADSGHGFGLVSAPPRFMISPYNQQMNFNHNLSRAENNWMHHPMLNNFSNSPASSQVIMGSQPRHRGQIRPQNQQFKPRQPIHEQQQPLPQPIEKRTVPSVAQVMRLANWSRFVQKIGYVVHILEQRNTRLGAGTLKPFQDLNPNFALFSPNDSRIPRMKIPMSQCPQDLIARRNDYAKRIHLAKITLWTDPKFAMGELISDIGRQGDISAESDAFLLQIGIDTSDFPAEVVAQLPGKEWTIPPEALQGRRDLRDECILTIDPPTARDLDDALSCEPLPNGHFRVGVHIADVSYFVPLDSELDKIAASRATSVYLIDKVISMLPRKLCEDLCSLNPDEDRLTFSVVWEMDPQGQIVSCWFGRSIIRSCAKLSYEHAQKVIDYPEKTTWSHDELPVNARFSSAKVSAIINTLYKLSVEMRARRHHHGALRLDQRKLGFSLDPITKKPNAVHNVEHLASNAMIEEFMLLANISVAHKIYESFPKHAVLRCHPAPQQGQLDDIVNMLRTLNIEIDSSSAGAIYASVLELSGEDSYSLARLEVIVNLLSKPMQNALYFCSGTYEEDFCHYALNVPFYTHFTSPIRRYPDIMVHRLLAAAVDLERYPFPNLELKEIDRRLATANEKKISAKRASDYSAELFLAEFVRQVKEITTNGMVIGVLDRSLDILLLDYCTIKRAYLERLPLDELNYDNKNKLEPPTVHIIWSADHANQVPAQAQSLTYFSCVKVLLTPFTNDQLKFNVTLIRPDS</sequence>
<dbReference type="Pfam" id="PF00773">
    <property type="entry name" value="RNB"/>
    <property type="match status" value="1"/>
</dbReference>
<feature type="compositionally biased region" description="Low complexity" evidence="10">
    <location>
        <begin position="156"/>
        <end position="172"/>
    </location>
</feature>
<dbReference type="InterPro" id="IPR050180">
    <property type="entry name" value="RNR_Ribonuclease"/>
</dbReference>
<feature type="compositionally biased region" description="Polar residues" evidence="10">
    <location>
        <begin position="259"/>
        <end position="290"/>
    </location>
</feature>
<keyword evidence="8" id="KW-0460">Magnesium</keyword>
<feature type="compositionally biased region" description="Polar residues" evidence="10">
    <location>
        <begin position="815"/>
        <end position="839"/>
    </location>
</feature>
<feature type="compositionally biased region" description="Low complexity" evidence="10">
    <location>
        <begin position="577"/>
        <end position="624"/>
    </location>
</feature>
<evidence type="ECO:0000256" key="6">
    <source>
        <dbReference type="ARBA" id="ARBA00022801"/>
    </source>
</evidence>
<feature type="region of interest" description="Disordered" evidence="10">
    <location>
        <begin position="504"/>
        <end position="527"/>
    </location>
</feature>
<feature type="region of interest" description="Disordered" evidence="10">
    <location>
        <begin position="777"/>
        <end position="841"/>
    </location>
</feature>
<keyword evidence="4" id="KW-0540">Nuclease</keyword>
<dbReference type="Gene3D" id="2.40.50.690">
    <property type="match status" value="1"/>
</dbReference>
<feature type="compositionally biased region" description="Basic and acidic residues" evidence="10">
    <location>
        <begin position="14"/>
        <end position="25"/>
    </location>
</feature>
<dbReference type="Pfam" id="PF17216">
    <property type="entry name" value="Rrp44_CSD1"/>
    <property type="match status" value="1"/>
</dbReference>
<dbReference type="PROSITE" id="PS01175">
    <property type="entry name" value="RIBONUCLEASE_II"/>
    <property type="match status" value="1"/>
</dbReference>
<feature type="region of interest" description="Disordered" evidence="10">
    <location>
        <begin position="1362"/>
        <end position="1384"/>
    </location>
</feature>
<dbReference type="Gene3D" id="2.40.50.700">
    <property type="match status" value="1"/>
</dbReference>
<protein>
    <submittedName>
        <fullName evidence="13">Uncharacterized protein LOC108673168 isoform X1</fullName>
    </submittedName>
</protein>
<feature type="compositionally biased region" description="Polar residues" evidence="10">
    <location>
        <begin position="676"/>
        <end position="688"/>
    </location>
</feature>
<gene>
    <name evidence="13" type="primary">LOC108673168</name>
</gene>
<keyword evidence="3" id="KW-0963">Cytoplasm</keyword>
<dbReference type="Proteomes" id="UP000694843">
    <property type="component" value="Unplaced"/>
</dbReference>
<dbReference type="SUPFAM" id="SSF50249">
    <property type="entry name" value="Nucleic acid-binding proteins"/>
    <property type="match status" value="3"/>
</dbReference>
<dbReference type="PANTHER" id="PTHR23355">
    <property type="entry name" value="RIBONUCLEASE"/>
    <property type="match status" value="1"/>
</dbReference>
<dbReference type="GeneID" id="108673168"/>
<organism evidence="12 13">
    <name type="scientific">Hyalella azteca</name>
    <name type="common">Amphipod</name>
    <dbReference type="NCBI Taxonomy" id="294128"/>
    <lineage>
        <taxon>Eukaryota</taxon>
        <taxon>Metazoa</taxon>
        <taxon>Ecdysozoa</taxon>
        <taxon>Arthropoda</taxon>
        <taxon>Crustacea</taxon>
        <taxon>Multicrustacea</taxon>
        <taxon>Malacostraca</taxon>
        <taxon>Eumalacostraca</taxon>
        <taxon>Peracarida</taxon>
        <taxon>Amphipoda</taxon>
        <taxon>Senticaudata</taxon>
        <taxon>Talitrida</taxon>
        <taxon>Talitroidea</taxon>
        <taxon>Hyalellidae</taxon>
        <taxon>Hyalella</taxon>
    </lineage>
</organism>
<evidence type="ECO:0000256" key="10">
    <source>
        <dbReference type="SAM" id="MobiDB-lite"/>
    </source>
</evidence>
<dbReference type="RefSeq" id="XP_018016448.1">
    <property type="nucleotide sequence ID" value="XM_018160959.2"/>
</dbReference>
<dbReference type="OrthoDB" id="372421at2759"/>
<dbReference type="Gene3D" id="2.40.50.140">
    <property type="entry name" value="Nucleic acid-binding proteins"/>
    <property type="match status" value="1"/>
</dbReference>
<dbReference type="InterPro" id="IPR012340">
    <property type="entry name" value="NA-bd_OB-fold"/>
</dbReference>
<feature type="region of interest" description="Disordered" evidence="10">
    <location>
        <begin position="707"/>
        <end position="727"/>
    </location>
</feature>
<comment type="subcellular location">
    <subcellularLocation>
        <location evidence="1">Cytoplasm</location>
    </subcellularLocation>
</comment>
<feature type="region of interest" description="Disordered" evidence="10">
    <location>
        <begin position="145"/>
        <end position="198"/>
    </location>
</feature>
<dbReference type="Pfam" id="PF17877">
    <property type="entry name" value="Dis3l2_C_term"/>
    <property type="match status" value="1"/>
</dbReference>
<evidence type="ECO:0000256" key="5">
    <source>
        <dbReference type="ARBA" id="ARBA00022723"/>
    </source>
</evidence>
<evidence type="ECO:0000256" key="9">
    <source>
        <dbReference type="ARBA" id="ARBA00022884"/>
    </source>
</evidence>
<evidence type="ECO:0000256" key="3">
    <source>
        <dbReference type="ARBA" id="ARBA00022490"/>
    </source>
</evidence>
<evidence type="ECO:0000313" key="13">
    <source>
        <dbReference type="RefSeq" id="XP_018016448.1"/>
    </source>
</evidence>
<evidence type="ECO:0000256" key="7">
    <source>
        <dbReference type="ARBA" id="ARBA00022839"/>
    </source>
</evidence>
<dbReference type="KEGG" id="hazt:108673168"/>
<evidence type="ECO:0000259" key="11">
    <source>
        <dbReference type="SMART" id="SM00955"/>
    </source>
</evidence>
<feature type="region of interest" description="Disordered" evidence="10">
    <location>
        <begin position="458"/>
        <end position="478"/>
    </location>
</feature>
<dbReference type="InterPro" id="IPR022966">
    <property type="entry name" value="RNase_II/R_CS"/>
</dbReference>
<name>A0A8B7NRW8_HYAAZ</name>
<keyword evidence="7" id="KW-0269">Exonuclease</keyword>
<evidence type="ECO:0000256" key="2">
    <source>
        <dbReference type="ARBA" id="ARBA00005785"/>
    </source>
</evidence>
<feature type="domain" description="RNB" evidence="11">
    <location>
        <begin position="1544"/>
        <end position="1892"/>
    </location>
</feature>
<dbReference type="GO" id="GO:0008266">
    <property type="term" value="F:poly(U) RNA binding"/>
    <property type="evidence" value="ECO:0007669"/>
    <property type="project" value="UniProtKB-ARBA"/>
</dbReference>
<feature type="compositionally biased region" description="Low complexity" evidence="10">
    <location>
        <begin position="635"/>
        <end position="675"/>
    </location>
</feature>